<comment type="caution">
    <text evidence="2">The sequence shown here is derived from an EMBL/GenBank/DDBJ whole genome shotgun (WGS) entry which is preliminary data.</text>
</comment>
<keyword evidence="2" id="KW-0413">Isomerase</keyword>
<name>A0A7W6DHF6_9SPHN</name>
<dbReference type="EMBL" id="JACIEB010000005">
    <property type="protein sequence ID" value="MBB3982822.1"/>
    <property type="molecule type" value="Genomic_DNA"/>
</dbReference>
<dbReference type="SUPFAM" id="SSF54427">
    <property type="entry name" value="NTF2-like"/>
    <property type="match status" value="1"/>
</dbReference>
<dbReference type="InterPro" id="IPR027843">
    <property type="entry name" value="DUF4440"/>
</dbReference>
<accession>A0A7W6DHF6</accession>
<reference evidence="2 3" key="1">
    <citation type="submission" date="2020-08" db="EMBL/GenBank/DDBJ databases">
        <title>Genomic Encyclopedia of Type Strains, Phase IV (KMG-IV): sequencing the most valuable type-strain genomes for metagenomic binning, comparative biology and taxonomic classification.</title>
        <authorList>
            <person name="Goeker M."/>
        </authorList>
    </citation>
    <scope>NUCLEOTIDE SEQUENCE [LARGE SCALE GENOMIC DNA]</scope>
    <source>
        <strain evidence="2 3">DSM 29348</strain>
    </source>
</reference>
<dbReference type="Pfam" id="PF14534">
    <property type="entry name" value="DUF4440"/>
    <property type="match status" value="1"/>
</dbReference>
<proteinExistence type="predicted"/>
<dbReference type="RefSeq" id="WP_183955875.1">
    <property type="nucleotide sequence ID" value="NZ_JACIEB010000005.1"/>
</dbReference>
<dbReference type="AlphaFoldDB" id="A0A7W6DHF6"/>
<dbReference type="Proteomes" id="UP000552757">
    <property type="component" value="Unassembled WGS sequence"/>
</dbReference>
<dbReference type="GO" id="GO:0016853">
    <property type="term" value="F:isomerase activity"/>
    <property type="evidence" value="ECO:0007669"/>
    <property type="project" value="UniProtKB-KW"/>
</dbReference>
<feature type="domain" description="DUF4440" evidence="1">
    <location>
        <begin position="18"/>
        <end position="107"/>
    </location>
</feature>
<dbReference type="InterPro" id="IPR032710">
    <property type="entry name" value="NTF2-like_dom_sf"/>
</dbReference>
<protein>
    <submittedName>
        <fullName evidence="2">Ketosteroid isomerase-like protein</fullName>
    </submittedName>
</protein>
<dbReference type="Gene3D" id="3.10.450.50">
    <property type="match status" value="1"/>
</dbReference>
<keyword evidence="3" id="KW-1185">Reference proteome</keyword>
<sequence>MPEPESATTTKSDAIIAVERWNHHWGNRDLEGMKRVAADDFIQWHATVRKNLTKDEEFDMLVEALKVMQIRFKDIRLTAMTNDTVLMQCLGDIEIANAGARSDVPFAMVFNTRGQQITRCDEYMDGRSLPPIDFTPKD</sequence>
<organism evidence="2 3">
    <name type="scientific">Sphingobium fontiphilum</name>
    <dbReference type="NCBI Taxonomy" id="944425"/>
    <lineage>
        <taxon>Bacteria</taxon>
        <taxon>Pseudomonadati</taxon>
        <taxon>Pseudomonadota</taxon>
        <taxon>Alphaproteobacteria</taxon>
        <taxon>Sphingomonadales</taxon>
        <taxon>Sphingomonadaceae</taxon>
        <taxon>Sphingobium</taxon>
    </lineage>
</organism>
<evidence type="ECO:0000259" key="1">
    <source>
        <dbReference type="Pfam" id="PF14534"/>
    </source>
</evidence>
<gene>
    <name evidence="2" type="ORF">GGR44_002488</name>
</gene>
<evidence type="ECO:0000313" key="3">
    <source>
        <dbReference type="Proteomes" id="UP000552757"/>
    </source>
</evidence>
<evidence type="ECO:0000313" key="2">
    <source>
        <dbReference type="EMBL" id="MBB3982822.1"/>
    </source>
</evidence>